<accession>A0A0E9VIW7</accession>
<sequence>MVYQCNAALLFWKTQSFKVIFIIHLISVSSFPSRPLTLNTLRNFHSLQLFSCS</sequence>
<dbReference type="AlphaFoldDB" id="A0A0E9VIW7"/>
<name>A0A0E9VIW7_ANGAN</name>
<proteinExistence type="predicted"/>
<reference evidence="1" key="2">
    <citation type="journal article" date="2015" name="Fish Shellfish Immunol.">
        <title>Early steps in the European eel (Anguilla anguilla)-Vibrio vulnificus interaction in the gills: Role of the RtxA13 toxin.</title>
        <authorList>
            <person name="Callol A."/>
            <person name="Pajuelo D."/>
            <person name="Ebbesson L."/>
            <person name="Teles M."/>
            <person name="MacKenzie S."/>
            <person name="Amaro C."/>
        </authorList>
    </citation>
    <scope>NUCLEOTIDE SEQUENCE</scope>
</reference>
<evidence type="ECO:0000313" key="1">
    <source>
        <dbReference type="EMBL" id="JAH78012.1"/>
    </source>
</evidence>
<protein>
    <submittedName>
        <fullName evidence="1">Uncharacterized protein</fullName>
    </submittedName>
</protein>
<organism evidence="1">
    <name type="scientific">Anguilla anguilla</name>
    <name type="common">European freshwater eel</name>
    <name type="synonym">Muraena anguilla</name>
    <dbReference type="NCBI Taxonomy" id="7936"/>
    <lineage>
        <taxon>Eukaryota</taxon>
        <taxon>Metazoa</taxon>
        <taxon>Chordata</taxon>
        <taxon>Craniata</taxon>
        <taxon>Vertebrata</taxon>
        <taxon>Euteleostomi</taxon>
        <taxon>Actinopterygii</taxon>
        <taxon>Neopterygii</taxon>
        <taxon>Teleostei</taxon>
        <taxon>Anguilliformes</taxon>
        <taxon>Anguillidae</taxon>
        <taxon>Anguilla</taxon>
    </lineage>
</organism>
<dbReference type="EMBL" id="GBXM01030565">
    <property type="protein sequence ID" value="JAH78012.1"/>
    <property type="molecule type" value="Transcribed_RNA"/>
</dbReference>
<reference evidence="1" key="1">
    <citation type="submission" date="2014-11" db="EMBL/GenBank/DDBJ databases">
        <authorList>
            <person name="Amaro Gonzalez C."/>
        </authorList>
    </citation>
    <scope>NUCLEOTIDE SEQUENCE</scope>
</reference>